<dbReference type="AlphaFoldDB" id="A0A2S8F1J2"/>
<feature type="transmembrane region" description="Helical" evidence="1">
    <location>
        <begin position="321"/>
        <end position="341"/>
    </location>
</feature>
<feature type="transmembrane region" description="Helical" evidence="1">
    <location>
        <begin position="141"/>
        <end position="162"/>
    </location>
</feature>
<dbReference type="InterPro" id="IPR036259">
    <property type="entry name" value="MFS_trans_sf"/>
</dbReference>
<feature type="transmembrane region" description="Helical" evidence="1">
    <location>
        <begin position="272"/>
        <end position="288"/>
    </location>
</feature>
<protein>
    <recommendedName>
        <fullName evidence="4">MFS transporter</fullName>
    </recommendedName>
</protein>
<dbReference type="InterPro" id="IPR043745">
    <property type="entry name" value="DUF5690"/>
</dbReference>
<dbReference type="Proteomes" id="UP000240009">
    <property type="component" value="Unassembled WGS sequence"/>
</dbReference>
<feature type="transmembrane region" description="Helical" evidence="1">
    <location>
        <begin position="361"/>
        <end position="381"/>
    </location>
</feature>
<reference evidence="2 3" key="1">
    <citation type="submission" date="2018-02" db="EMBL/GenBank/DDBJ databases">
        <title>Comparative genomes isolates from brazilian mangrove.</title>
        <authorList>
            <person name="Araujo J.E."/>
            <person name="Taketani R.G."/>
            <person name="Silva M.C.P."/>
            <person name="Loureco M.V."/>
            <person name="Andreote F.D."/>
        </authorList>
    </citation>
    <scope>NUCLEOTIDE SEQUENCE [LARGE SCALE GENOMIC DNA]</scope>
    <source>
        <strain evidence="2 3">HEX-2 MGV</strain>
    </source>
</reference>
<keyword evidence="1" id="KW-0472">Membrane</keyword>
<feature type="transmembrane region" description="Helical" evidence="1">
    <location>
        <begin position="393"/>
        <end position="417"/>
    </location>
</feature>
<evidence type="ECO:0008006" key="4">
    <source>
        <dbReference type="Google" id="ProtNLM"/>
    </source>
</evidence>
<evidence type="ECO:0000256" key="1">
    <source>
        <dbReference type="SAM" id="Phobius"/>
    </source>
</evidence>
<feature type="transmembrane region" description="Helical" evidence="1">
    <location>
        <begin position="87"/>
        <end position="107"/>
    </location>
</feature>
<name>A0A2S8F1J2_9BACT</name>
<feature type="transmembrane region" description="Helical" evidence="1">
    <location>
        <begin position="57"/>
        <end position="75"/>
    </location>
</feature>
<dbReference type="Pfam" id="PF18943">
    <property type="entry name" value="DUF5690"/>
    <property type="match status" value="1"/>
</dbReference>
<feature type="transmembrane region" description="Helical" evidence="1">
    <location>
        <begin position="113"/>
        <end position="134"/>
    </location>
</feature>
<keyword evidence="1" id="KW-0812">Transmembrane</keyword>
<evidence type="ECO:0000313" key="3">
    <source>
        <dbReference type="Proteomes" id="UP000240009"/>
    </source>
</evidence>
<feature type="transmembrane region" description="Helical" evidence="1">
    <location>
        <begin position="226"/>
        <end position="246"/>
    </location>
</feature>
<comment type="caution">
    <text evidence="2">The sequence shown here is derived from an EMBL/GenBank/DDBJ whole genome shotgun (WGS) entry which is preliminary data.</text>
</comment>
<dbReference type="EMBL" id="PUIA01000074">
    <property type="protein sequence ID" value="PQO25794.1"/>
    <property type="molecule type" value="Genomic_DNA"/>
</dbReference>
<accession>A0A2S8F1J2</accession>
<keyword evidence="1" id="KW-1133">Transmembrane helix</keyword>
<dbReference type="SUPFAM" id="SSF103473">
    <property type="entry name" value="MFS general substrate transporter"/>
    <property type="match status" value="1"/>
</dbReference>
<dbReference type="RefSeq" id="WP_105358533.1">
    <property type="nucleotide sequence ID" value="NZ_PUIA01000074.1"/>
</dbReference>
<dbReference type="OrthoDB" id="182994at2"/>
<feature type="transmembrane region" description="Helical" evidence="1">
    <location>
        <begin position="295"/>
        <end position="315"/>
    </location>
</feature>
<feature type="transmembrane region" description="Helical" evidence="1">
    <location>
        <begin position="174"/>
        <end position="194"/>
    </location>
</feature>
<proteinExistence type="predicted"/>
<sequence length="433" mass="47460">MSSASLPDQSTKRSDSFWAFWAIFAAFGTYFCMYGFRKPFTAAEYDGAMVGSIDFKTIVVSIQVLGYMLSKFVGIKIISEMPPQRRAVALIGLILSAEAALALFGILPRPWNAVGLFFNGLCLGMVFGLVLGFLEGRRLTEALVAGLCTSFILADGVTKSVGSWLLTNGVSEDWMPFTAGLIFLLPLCLCVTMLTKIPGPSEQDVAARSARDAMSPHDRWSLFSRYALGLSILVAIYLLITIIRSIRADFAAELWGDLGQEAVPSTFTRSEMWVALGVLFVNGLSIFVRNNRLAFFLSLGICAVGFIILAVALVGQQSQSIGAFQFMVLVGFGLYLPYVAIHTTVFERLLAMTRERGNLGFLMYLADAFGYLGYVVIMFSRNLFVGRENFLDFFTSFCWVALGTSLLALFVASIYFANHGRQPATSSAIAERV</sequence>
<evidence type="ECO:0000313" key="2">
    <source>
        <dbReference type="EMBL" id="PQO25794.1"/>
    </source>
</evidence>
<gene>
    <name evidence="2" type="ORF">C5Y96_23580</name>
</gene>
<organism evidence="2 3">
    <name type="scientific">Blastopirellula marina</name>
    <dbReference type="NCBI Taxonomy" id="124"/>
    <lineage>
        <taxon>Bacteria</taxon>
        <taxon>Pseudomonadati</taxon>
        <taxon>Planctomycetota</taxon>
        <taxon>Planctomycetia</taxon>
        <taxon>Pirellulales</taxon>
        <taxon>Pirellulaceae</taxon>
        <taxon>Blastopirellula</taxon>
    </lineage>
</organism>
<feature type="transmembrane region" description="Helical" evidence="1">
    <location>
        <begin position="17"/>
        <end position="37"/>
    </location>
</feature>